<name>A0ABM9HH97_9BACT</name>
<dbReference type="InterPro" id="IPR050625">
    <property type="entry name" value="ParA/MinD_ATPase"/>
</dbReference>
<keyword evidence="2" id="KW-0067">ATP-binding</keyword>
<evidence type="ECO:0000313" key="4">
    <source>
        <dbReference type="Proteomes" id="UP001157733"/>
    </source>
</evidence>
<evidence type="ECO:0000256" key="1">
    <source>
        <dbReference type="ARBA" id="ARBA00022741"/>
    </source>
</evidence>
<accession>A0ABM9HH97</accession>
<evidence type="ECO:0000256" key="2">
    <source>
        <dbReference type="ARBA" id="ARBA00022840"/>
    </source>
</evidence>
<keyword evidence="1" id="KW-0547">Nucleotide-binding</keyword>
<dbReference type="PANTHER" id="PTHR43384:SF6">
    <property type="entry name" value="SEPTUM SITE-DETERMINING PROTEIN MIND HOMOLOG, CHLOROPLASTIC"/>
    <property type="match status" value="1"/>
</dbReference>
<dbReference type="InterPro" id="IPR027417">
    <property type="entry name" value="P-loop_NTPase"/>
</dbReference>
<dbReference type="SUPFAM" id="SSF52540">
    <property type="entry name" value="P-loop containing nucleoside triphosphate hydrolases"/>
    <property type="match status" value="1"/>
</dbReference>
<evidence type="ECO:0008006" key="5">
    <source>
        <dbReference type="Google" id="ProtNLM"/>
    </source>
</evidence>
<organism evidence="3 4">
    <name type="scientific">Nitrospina watsonii</name>
    <dbReference type="NCBI Taxonomy" id="1323948"/>
    <lineage>
        <taxon>Bacteria</taxon>
        <taxon>Pseudomonadati</taxon>
        <taxon>Nitrospinota/Tectimicrobiota group</taxon>
        <taxon>Nitrospinota</taxon>
        <taxon>Nitrospinia</taxon>
        <taxon>Nitrospinales</taxon>
        <taxon>Nitrospinaceae</taxon>
        <taxon>Nitrospina</taxon>
    </lineage>
</organism>
<gene>
    <name evidence="3" type="ORF">NSPWAT_2863</name>
</gene>
<dbReference type="PANTHER" id="PTHR43384">
    <property type="entry name" value="SEPTUM SITE-DETERMINING PROTEIN MIND HOMOLOG, CHLOROPLASTIC-RELATED"/>
    <property type="match status" value="1"/>
</dbReference>
<sequence>MSIISFIGPKGGIGKTTLSINTAAALTRALQSTQSNRPICLVDLDLRLPTIASLLDSHPSRSFYDLFEALANKTYQVDFLRTVYQMLATFRRYTEGTLETGDPQVQKQFSRYQTLKTELFHFGGFEFADALHELFLKRGEVQTPAQVRELADVVHAIPLDKLRAVLLKADAGSRPDPGDYINHIEEYGFSLIGGEVPILGKREHRRRVNQPEFLLLFLDFLRGVFDRFEHTILDTPAGGVNHLSSLICQIDQVAFVFDLSNTLAINGSIDALHTFIDYYEDFSADYTRGQLTGIEKAYIERVQAKDGKAAVFGSMKNKQMGLVFNRLEDLKEVPPALDRLRQYLDTLDKYHQYKKRIHILGLVPQNKVVNITNNRGTLFYNMDTTLAGRMDQIALGLASRMENCPALDEPDRVILNYLEKFKTPSHFSVFGG</sequence>
<proteinExistence type="predicted"/>
<reference evidence="3 4" key="1">
    <citation type="submission" date="2022-09" db="EMBL/GenBank/DDBJ databases">
        <authorList>
            <person name="Kop L."/>
        </authorList>
    </citation>
    <scope>NUCLEOTIDE SEQUENCE [LARGE SCALE GENOMIC DNA]</scope>
    <source>
        <strain evidence="3 4">347</strain>
    </source>
</reference>
<dbReference type="Gene3D" id="3.40.50.300">
    <property type="entry name" value="P-loop containing nucleotide triphosphate hydrolases"/>
    <property type="match status" value="1"/>
</dbReference>
<evidence type="ECO:0000313" key="3">
    <source>
        <dbReference type="EMBL" id="CAI2719719.1"/>
    </source>
</evidence>
<protein>
    <recommendedName>
        <fullName evidence="5">CobQ/CobB/MinD/ParA nucleotide binding domain-containing protein</fullName>
    </recommendedName>
</protein>
<keyword evidence="4" id="KW-1185">Reference proteome</keyword>
<dbReference type="RefSeq" id="WP_282012530.1">
    <property type="nucleotide sequence ID" value="NZ_OX336137.1"/>
</dbReference>
<dbReference type="EMBL" id="OX336137">
    <property type="protein sequence ID" value="CAI2719719.1"/>
    <property type="molecule type" value="Genomic_DNA"/>
</dbReference>
<dbReference type="Proteomes" id="UP001157733">
    <property type="component" value="Chromosome"/>
</dbReference>